<dbReference type="Pfam" id="PF03783">
    <property type="entry name" value="CsgG"/>
    <property type="match status" value="1"/>
</dbReference>
<protein>
    <recommendedName>
        <fullName evidence="4">Tetratricopeptide repeat protein</fullName>
    </recommendedName>
</protein>
<keyword evidence="1" id="KW-0732">Signal</keyword>
<feature type="signal peptide" evidence="1">
    <location>
        <begin position="1"/>
        <end position="25"/>
    </location>
</feature>
<gene>
    <name evidence="2" type="ORF">DSCW_29330</name>
</gene>
<dbReference type="Proteomes" id="UP000427769">
    <property type="component" value="Chromosome"/>
</dbReference>
<dbReference type="Pfam" id="PF11617">
    <property type="entry name" value="Cu-binding_MopE"/>
    <property type="match status" value="1"/>
</dbReference>
<feature type="chain" id="PRO_5024397075" description="Tetratricopeptide repeat protein" evidence="1">
    <location>
        <begin position="26"/>
        <end position="368"/>
    </location>
</feature>
<evidence type="ECO:0000313" key="3">
    <source>
        <dbReference type="Proteomes" id="UP000427769"/>
    </source>
</evidence>
<keyword evidence="3" id="KW-1185">Reference proteome</keyword>
<dbReference type="RefSeq" id="WP_170302298.1">
    <property type="nucleotide sequence ID" value="NZ_AP021875.1"/>
</dbReference>
<dbReference type="Gene3D" id="3.40.50.10610">
    <property type="entry name" value="ABC-type transport auxiliary lipoprotein component"/>
    <property type="match status" value="1"/>
</dbReference>
<dbReference type="KEGG" id="dwd:DSCW_29330"/>
<proteinExistence type="predicted"/>
<evidence type="ECO:0008006" key="4">
    <source>
        <dbReference type="Google" id="ProtNLM"/>
    </source>
</evidence>
<dbReference type="AlphaFoldDB" id="A0A5K7Z1F5"/>
<evidence type="ECO:0000313" key="2">
    <source>
        <dbReference type="EMBL" id="BBO75516.1"/>
    </source>
</evidence>
<dbReference type="InterPro" id="IPR005534">
    <property type="entry name" value="Curli_assmbl/transp-comp_CsgG"/>
</dbReference>
<sequence length="368" mass="39870">MRNRSACAFLAGWLCCLLVVSMAQAGQVVTEKERNWARQALARESSLDGAQMRDNTLAVSYFSNTTGQPTLDVLRKGLAYMLVTDLSKVKGLIVVERIKLQAVIEELGLGASGLVEPGTAPRLGRLLGARFFVGGAIFEGGASGQQAGETGGDLDIPIRIDPNLLNVPEGSLQPLPGVDGLVNTLFRIEKQILFSIVERLEIALSEGEKAALRVPMTTNARALFSFFMGLNASDMQMYDQAGAYYEKAVQADPGLKPAADALKELRRLGLYGVPPKQPAALLRSVRKRTSLSNSLSQPNVLKRVRTPADVEQRDRRINSLDYIDEDGDGYPASVDCNDSDPRINPGAEEICDDLQVDENCNGLSNENC</sequence>
<dbReference type="InterPro" id="IPR021655">
    <property type="entry name" value="Put_metal-bd"/>
</dbReference>
<dbReference type="EMBL" id="AP021875">
    <property type="protein sequence ID" value="BBO75516.1"/>
    <property type="molecule type" value="Genomic_DNA"/>
</dbReference>
<dbReference type="GO" id="GO:0030288">
    <property type="term" value="C:outer membrane-bounded periplasmic space"/>
    <property type="evidence" value="ECO:0007669"/>
    <property type="project" value="InterPro"/>
</dbReference>
<name>A0A5K7Z1F5_9BACT</name>
<reference evidence="2 3" key="1">
    <citation type="submission" date="2019-11" db="EMBL/GenBank/DDBJ databases">
        <title>Comparative genomics of hydrocarbon-degrading Desulfosarcina strains.</title>
        <authorList>
            <person name="Watanabe M."/>
            <person name="Kojima H."/>
            <person name="Fukui M."/>
        </authorList>
    </citation>
    <scope>NUCLEOTIDE SEQUENCE [LARGE SCALE GENOMIC DNA]</scope>
    <source>
        <strain evidence="2 3">PP31</strain>
    </source>
</reference>
<organism evidence="2 3">
    <name type="scientific">Desulfosarcina widdelii</name>
    <dbReference type="NCBI Taxonomy" id="947919"/>
    <lineage>
        <taxon>Bacteria</taxon>
        <taxon>Pseudomonadati</taxon>
        <taxon>Thermodesulfobacteriota</taxon>
        <taxon>Desulfobacteria</taxon>
        <taxon>Desulfobacterales</taxon>
        <taxon>Desulfosarcinaceae</taxon>
        <taxon>Desulfosarcina</taxon>
    </lineage>
</organism>
<evidence type="ECO:0000256" key="1">
    <source>
        <dbReference type="SAM" id="SignalP"/>
    </source>
</evidence>
<accession>A0A5K7Z1F5</accession>